<evidence type="ECO:0000256" key="2">
    <source>
        <dbReference type="ARBA" id="ARBA00023157"/>
    </source>
</evidence>
<reference evidence="6" key="1">
    <citation type="submission" date="2025-08" db="UniProtKB">
        <authorList>
            <consortium name="Ensembl"/>
        </authorList>
    </citation>
    <scope>IDENTIFICATION</scope>
</reference>
<dbReference type="GO" id="GO:0007173">
    <property type="term" value="P:epidermal growth factor receptor signaling pathway"/>
    <property type="evidence" value="ECO:0007669"/>
    <property type="project" value="TreeGrafter"/>
</dbReference>
<dbReference type="GO" id="GO:0045840">
    <property type="term" value="P:positive regulation of mitotic nuclear division"/>
    <property type="evidence" value="ECO:0007669"/>
    <property type="project" value="TreeGrafter"/>
</dbReference>
<evidence type="ECO:0000256" key="3">
    <source>
        <dbReference type="PROSITE-ProRule" id="PRU00076"/>
    </source>
</evidence>
<keyword evidence="4" id="KW-0812">Transmembrane</keyword>
<dbReference type="PROSITE" id="PS01186">
    <property type="entry name" value="EGF_2"/>
    <property type="match status" value="1"/>
</dbReference>
<sequence length="235" mass="25974">MFPDCNPPRLLTDKLNQKRWTPNRDLLTSALISAPAVCFDFQPPCRPSARLHTVSHRGPVCFSVLAGALRKHSQAKWNATDARANDSVLCSTYGNDSQCTDQAGSPGWGGHFTKCPKEYDHFCIHGQCRFVVEEKSPLCVCENGFFGSRCEYINYYPQIDEKNQIIFAGVIAAFILLILLIAIVCICAHRPKLCRRKVRKQEEGTEAAEKLNMETSAGSGGAAANHVERVDSNAV</sequence>
<evidence type="ECO:0000256" key="1">
    <source>
        <dbReference type="ARBA" id="ARBA00022536"/>
    </source>
</evidence>
<protein>
    <submittedName>
        <fullName evidence="6">Betacellulin, epidermal growth factor family member</fullName>
    </submittedName>
</protein>
<dbReference type="InterPro" id="IPR000742">
    <property type="entry name" value="EGF"/>
</dbReference>
<organism evidence="6 7">
    <name type="scientific">Paramormyrops kingsleyae</name>
    <dbReference type="NCBI Taxonomy" id="1676925"/>
    <lineage>
        <taxon>Eukaryota</taxon>
        <taxon>Metazoa</taxon>
        <taxon>Chordata</taxon>
        <taxon>Craniata</taxon>
        <taxon>Vertebrata</taxon>
        <taxon>Euteleostomi</taxon>
        <taxon>Actinopterygii</taxon>
        <taxon>Neopterygii</taxon>
        <taxon>Teleostei</taxon>
        <taxon>Osteoglossocephala</taxon>
        <taxon>Osteoglossomorpha</taxon>
        <taxon>Osteoglossiformes</taxon>
        <taxon>Mormyridae</taxon>
        <taxon>Paramormyrops</taxon>
    </lineage>
</organism>
<dbReference type="GO" id="GO:0008083">
    <property type="term" value="F:growth factor activity"/>
    <property type="evidence" value="ECO:0007669"/>
    <property type="project" value="TreeGrafter"/>
</dbReference>
<reference evidence="6" key="2">
    <citation type="submission" date="2025-09" db="UniProtKB">
        <authorList>
            <consortium name="Ensembl"/>
        </authorList>
    </citation>
    <scope>IDENTIFICATION</scope>
</reference>
<dbReference type="PANTHER" id="PTHR10740">
    <property type="entry name" value="TRANSFORMING GROWTH FACTOR ALPHA"/>
    <property type="match status" value="1"/>
</dbReference>
<dbReference type="AlphaFoldDB" id="A0A3B3QBL5"/>
<dbReference type="GeneTree" id="ENSGT00940000160508"/>
<dbReference type="PROSITE" id="PS50026">
    <property type="entry name" value="EGF_3"/>
    <property type="match status" value="1"/>
</dbReference>
<dbReference type="GO" id="GO:0008284">
    <property type="term" value="P:positive regulation of cell population proliferation"/>
    <property type="evidence" value="ECO:0007669"/>
    <property type="project" value="TreeGrafter"/>
</dbReference>
<dbReference type="GO" id="GO:0005154">
    <property type="term" value="F:epidermal growth factor receptor binding"/>
    <property type="evidence" value="ECO:0007669"/>
    <property type="project" value="TreeGrafter"/>
</dbReference>
<feature type="domain" description="EGF-like" evidence="5">
    <location>
        <begin position="111"/>
        <end position="151"/>
    </location>
</feature>
<accession>A0A3B3QBL5</accession>
<dbReference type="Proteomes" id="UP000261540">
    <property type="component" value="Unplaced"/>
</dbReference>
<keyword evidence="4" id="KW-1133">Transmembrane helix</keyword>
<dbReference type="PANTHER" id="PTHR10740:SF3">
    <property type="entry name" value="PROBETACELLULIN"/>
    <property type="match status" value="1"/>
</dbReference>
<dbReference type="PRINTS" id="PR00009">
    <property type="entry name" value="EGFTGF"/>
</dbReference>
<evidence type="ECO:0000313" key="6">
    <source>
        <dbReference type="Ensembl" id="ENSPKIP00000003015.1"/>
    </source>
</evidence>
<feature type="transmembrane region" description="Helical" evidence="4">
    <location>
        <begin position="165"/>
        <end position="189"/>
    </location>
</feature>
<evidence type="ECO:0000256" key="4">
    <source>
        <dbReference type="SAM" id="Phobius"/>
    </source>
</evidence>
<dbReference type="STRING" id="1676925.ENSPKIP00000003015"/>
<evidence type="ECO:0000259" key="5">
    <source>
        <dbReference type="PROSITE" id="PS50026"/>
    </source>
</evidence>
<feature type="disulfide bond" evidence="3">
    <location>
        <begin position="141"/>
        <end position="150"/>
    </location>
</feature>
<dbReference type="Ensembl" id="ENSPKIT00000026972.1">
    <property type="protein sequence ID" value="ENSPKIP00000003015.1"/>
    <property type="gene ID" value="ENSPKIG00000020696.1"/>
</dbReference>
<keyword evidence="4" id="KW-0472">Membrane</keyword>
<keyword evidence="7" id="KW-1185">Reference proteome</keyword>
<dbReference type="GO" id="GO:0005615">
    <property type="term" value="C:extracellular space"/>
    <property type="evidence" value="ECO:0007669"/>
    <property type="project" value="TreeGrafter"/>
</dbReference>
<dbReference type="Gene3D" id="2.10.25.10">
    <property type="entry name" value="Laminin"/>
    <property type="match status" value="1"/>
</dbReference>
<dbReference type="SUPFAM" id="SSF57196">
    <property type="entry name" value="EGF/Laminin"/>
    <property type="match status" value="1"/>
</dbReference>
<keyword evidence="1 3" id="KW-0245">EGF-like domain</keyword>
<comment type="caution">
    <text evidence="3">Lacks conserved residue(s) required for the propagation of feature annotation.</text>
</comment>
<evidence type="ECO:0000313" key="7">
    <source>
        <dbReference type="Proteomes" id="UP000261540"/>
    </source>
</evidence>
<dbReference type="PROSITE" id="PS00022">
    <property type="entry name" value="EGF_1"/>
    <property type="match status" value="1"/>
</dbReference>
<keyword evidence="2 3" id="KW-1015">Disulfide bond</keyword>
<name>A0A3B3QBL5_9TELE</name>
<proteinExistence type="predicted"/>